<organism evidence="4 5">
    <name type="scientific">Actinomadura namibiensis</name>
    <dbReference type="NCBI Taxonomy" id="182080"/>
    <lineage>
        <taxon>Bacteria</taxon>
        <taxon>Bacillati</taxon>
        <taxon>Actinomycetota</taxon>
        <taxon>Actinomycetes</taxon>
        <taxon>Streptosporangiales</taxon>
        <taxon>Thermomonosporaceae</taxon>
        <taxon>Actinomadura</taxon>
    </lineage>
</organism>
<dbReference type="GO" id="GO:0043190">
    <property type="term" value="C:ATP-binding cassette (ABC) transporter complex"/>
    <property type="evidence" value="ECO:0007669"/>
    <property type="project" value="InterPro"/>
</dbReference>
<gene>
    <name evidence="4" type="ORF">HNR61_001272</name>
</gene>
<dbReference type="GO" id="GO:0042597">
    <property type="term" value="C:periplasmic space"/>
    <property type="evidence" value="ECO:0007669"/>
    <property type="project" value="UniProtKB-ARBA"/>
</dbReference>
<dbReference type="InterPro" id="IPR000914">
    <property type="entry name" value="SBP_5_dom"/>
</dbReference>
<dbReference type="CDD" id="cd08501">
    <property type="entry name" value="PBP2_Lpqw"/>
    <property type="match status" value="1"/>
</dbReference>
<evidence type="ECO:0000259" key="3">
    <source>
        <dbReference type="Pfam" id="PF00496"/>
    </source>
</evidence>
<dbReference type="PANTHER" id="PTHR30290:SF65">
    <property type="entry name" value="MONOACYL PHOSPHATIDYLINOSITOL TETRAMANNOSIDE-BINDING PROTEIN LPQW-RELATED"/>
    <property type="match status" value="1"/>
</dbReference>
<evidence type="ECO:0000313" key="5">
    <source>
        <dbReference type="Proteomes" id="UP000572680"/>
    </source>
</evidence>
<dbReference type="SUPFAM" id="SSF53850">
    <property type="entry name" value="Periplasmic binding protein-like II"/>
    <property type="match status" value="1"/>
</dbReference>
<dbReference type="EMBL" id="JACJIA010000001">
    <property type="protein sequence ID" value="MBA8949674.1"/>
    <property type="molecule type" value="Genomic_DNA"/>
</dbReference>
<accession>A0A7W3LKA9</accession>
<feature type="region of interest" description="Disordered" evidence="1">
    <location>
        <begin position="23"/>
        <end position="42"/>
    </location>
</feature>
<keyword evidence="5" id="KW-1185">Reference proteome</keyword>
<keyword evidence="2" id="KW-0732">Signal</keyword>
<dbReference type="PANTHER" id="PTHR30290">
    <property type="entry name" value="PERIPLASMIC BINDING COMPONENT OF ABC TRANSPORTER"/>
    <property type="match status" value="1"/>
</dbReference>
<dbReference type="PIRSF" id="PIRSF002741">
    <property type="entry name" value="MppA"/>
    <property type="match status" value="1"/>
</dbReference>
<dbReference type="Gene3D" id="3.40.190.10">
    <property type="entry name" value="Periplasmic binding protein-like II"/>
    <property type="match status" value="1"/>
</dbReference>
<name>A0A7W3LKA9_ACTNM</name>
<comment type="caution">
    <text evidence="4">The sequence shown here is derived from an EMBL/GenBank/DDBJ whole genome shotgun (WGS) entry which is preliminary data.</text>
</comment>
<dbReference type="Pfam" id="PF00496">
    <property type="entry name" value="SBP_bac_5"/>
    <property type="match status" value="1"/>
</dbReference>
<dbReference type="GO" id="GO:0015833">
    <property type="term" value="P:peptide transport"/>
    <property type="evidence" value="ECO:0007669"/>
    <property type="project" value="TreeGrafter"/>
</dbReference>
<reference evidence="4 5" key="1">
    <citation type="submission" date="2020-08" db="EMBL/GenBank/DDBJ databases">
        <title>Genomic Encyclopedia of Type Strains, Phase IV (KMG-IV): sequencing the most valuable type-strain genomes for metagenomic binning, comparative biology and taxonomic classification.</title>
        <authorList>
            <person name="Goeker M."/>
        </authorList>
    </citation>
    <scope>NUCLEOTIDE SEQUENCE [LARGE SCALE GENOMIC DNA]</scope>
    <source>
        <strain evidence="4 5">DSM 44197</strain>
    </source>
</reference>
<evidence type="ECO:0000256" key="2">
    <source>
        <dbReference type="SAM" id="SignalP"/>
    </source>
</evidence>
<dbReference type="AlphaFoldDB" id="A0A7W3LKA9"/>
<dbReference type="Gene3D" id="3.90.76.10">
    <property type="entry name" value="Dipeptide-binding Protein, Domain 1"/>
    <property type="match status" value="1"/>
</dbReference>
<feature type="chain" id="PRO_5030962024" evidence="2">
    <location>
        <begin position="25"/>
        <end position="571"/>
    </location>
</feature>
<evidence type="ECO:0000256" key="1">
    <source>
        <dbReference type="SAM" id="MobiDB-lite"/>
    </source>
</evidence>
<feature type="signal peptide" evidence="2">
    <location>
        <begin position="1"/>
        <end position="24"/>
    </location>
</feature>
<protein>
    <submittedName>
        <fullName evidence="4">Peptide/nickel transport system substrate-binding protein</fullName>
    </submittedName>
</protein>
<evidence type="ECO:0000313" key="4">
    <source>
        <dbReference type="EMBL" id="MBA8949674.1"/>
    </source>
</evidence>
<dbReference type="Gene3D" id="3.10.105.10">
    <property type="entry name" value="Dipeptide-binding Protein, Domain 3"/>
    <property type="match status" value="1"/>
</dbReference>
<proteinExistence type="predicted"/>
<dbReference type="Proteomes" id="UP000572680">
    <property type="component" value="Unassembled WGS sequence"/>
</dbReference>
<dbReference type="InterPro" id="IPR039424">
    <property type="entry name" value="SBP_5"/>
</dbReference>
<dbReference type="PROSITE" id="PS51257">
    <property type="entry name" value="PROKAR_LIPOPROTEIN"/>
    <property type="match status" value="1"/>
</dbReference>
<dbReference type="InterPro" id="IPR030678">
    <property type="entry name" value="Peptide/Ni-bd"/>
</dbReference>
<feature type="domain" description="Solute-binding protein family 5" evidence="3">
    <location>
        <begin position="98"/>
        <end position="461"/>
    </location>
</feature>
<dbReference type="GO" id="GO:1904680">
    <property type="term" value="F:peptide transmembrane transporter activity"/>
    <property type="evidence" value="ECO:0007669"/>
    <property type="project" value="TreeGrafter"/>
</dbReference>
<sequence length="571" mass="62706">MRARRVLSLLLAGAVLAGAGCSDAGTEPPPTGTLPVSDVNPTSRDRIRTGGTLRWPLPEFPVQWNFHHINGSRGVVEQVVQGVLPSLMRSDAKGVPHPVPAFLESAEVTRTRPRQVVTYRLNPRARWSDGRPIGLRDFASQARALSGRDRRFQVSTVTGYGQIARVERGDRAHEVRVVFRRPYADWRSLFSPLYPAGTCDDPETFNNGWLGRVPVSAGPFRVAAVDRTAETVTLERDPGWWGRPAKLDRIVFRAMDTSAMPGAFANDEIDLMDIGVDAAALRRVENVRGAAVRRAGGPDWRHFTLNAAGPVLSDARVRRAVMMGIDRRAIARSDLADLGWPVQTLGNHFFVNTQEGYRDNSGELGRYAPERAARLLDEAGWRLAGDHRVKDGRTLALRFVVPSGVPGSKQEGELARALLARIGVRVDIETVPTDDLFDRYVTPGDFDIVPFSWLGTAFPLSPLRSVFARPRGEDIQQNYSRLGTPEIDAAMDRAITELDPARARRLVNEADRLIWRLATVLPLYQRPQIVATRGGLANLGAGGFQEIAYEDIGFTGPSAQGRGPARAPGGF</sequence>
<dbReference type="RefSeq" id="WP_182842065.1">
    <property type="nucleotide sequence ID" value="NZ_BAAALP010000012.1"/>
</dbReference>